<reference evidence="1" key="1">
    <citation type="journal article" date="2020" name="Stud. Mycol.">
        <title>101 Dothideomycetes genomes: a test case for predicting lifestyles and emergence of pathogens.</title>
        <authorList>
            <person name="Haridas S."/>
            <person name="Albert R."/>
            <person name="Binder M."/>
            <person name="Bloem J."/>
            <person name="Labutti K."/>
            <person name="Salamov A."/>
            <person name="Andreopoulos B."/>
            <person name="Baker S."/>
            <person name="Barry K."/>
            <person name="Bills G."/>
            <person name="Bluhm B."/>
            <person name="Cannon C."/>
            <person name="Castanera R."/>
            <person name="Culley D."/>
            <person name="Daum C."/>
            <person name="Ezra D."/>
            <person name="Gonzalez J."/>
            <person name="Henrissat B."/>
            <person name="Kuo A."/>
            <person name="Liang C."/>
            <person name="Lipzen A."/>
            <person name="Lutzoni F."/>
            <person name="Magnuson J."/>
            <person name="Mondo S."/>
            <person name="Nolan M."/>
            <person name="Ohm R."/>
            <person name="Pangilinan J."/>
            <person name="Park H.-J."/>
            <person name="Ramirez L."/>
            <person name="Alfaro M."/>
            <person name="Sun H."/>
            <person name="Tritt A."/>
            <person name="Yoshinaga Y."/>
            <person name="Zwiers L.-H."/>
            <person name="Turgeon B."/>
            <person name="Goodwin S."/>
            <person name="Spatafora J."/>
            <person name="Crous P."/>
            <person name="Grigoriev I."/>
        </authorList>
    </citation>
    <scope>NUCLEOTIDE SEQUENCE</scope>
    <source>
        <strain evidence="1">SCOH1-5</strain>
    </source>
</reference>
<protein>
    <recommendedName>
        <fullName evidence="3">Protein kinase domain-containing protein</fullName>
    </recommendedName>
</protein>
<dbReference type="EMBL" id="ML992668">
    <property type="protein sequence ID" value="KAF2214471.1"/>
    <property type="molecule type" value="Genomic_DNA"/>
</dbReference>
<dbReference type="Proteomes" id="UP000799539">
    <property type="component" value="Unassembled WGS sequence"/>
</dbReference>
<dbReference type="AlphaFoldDB" id="A0A6A6FM58"/>
<evidence type="ECO:0000313" key="2">
    <source>
        <dbReference type="Proteomes" id="UP000799539"/>
    </source>
</evidence>
<organism evidence="1 2">
    <name type="scientific">Cercospora zeae-maydis SCOH1-5</name>
    <dbReference type="NCBI Taxonomy" id="717836"/>
    <lineage>
        <taxon>Eukaryota</taxon>
        <taxon>Fungi</taxon>
        <taxon>Dikarya</taxon>
        <taxon>Ascomycota</taxon>
        <taxon>Pezizomycotina</taxon>
        <taxon>Dothideomycetes</taxon>
        <taxon>Dothideomycetidae</taxon>
        <taxon>Mycosphaerellales</taxon>
        <taxon>Mycosphaerellaceae</taxon>
        <taxon>Cercospora</taxon>
    </lineage>
</organism>
<sequence>MVPDAYQRLHTDGNIIDLHICPVHSVPRAIQAKIIQLHELFTPSCVSTVEINASDLRHPGTSVKPIKAILNLYDRRFATKLRKDEKVEPLSEATEQAFVAIVKNGEAAGFIRKYAMTISTSKSPKRAAYDILKVLQGKQIPRLYSAVSLPLDFGSSSRYVEQDIDLSSISGTLLEYIPGPTLSTMTEVVPRQIWHGTVDQAVDIVRTYSNLGIMNKDVQCSNFVINGAVPDGDEHRVVVLDFELCELRGDEQFEEEWGRAKWSQDEEGAVGAVMKTRLAKLGFELDMQSGKKMGIDAVADIAVL</sequence>
<gene>
    <name evidence="1" type="ORF">CERZMDRAFT_95736</name>
</gene>
<proteinExistence type="predicted"/>
<evidence type="ECO:0000313" key="1">
    <source>
        <dbReference type="EMBL" id="KAF2214471.1"/>
    </source>
</evidence>
<accession>A0A6A6FM58</accession>
<keyword evidence="2" id="KW-1185">Reference proteome</keyword>
<dbReference type="OrthoDB" id="5134445at2759"/>
<name>A0A6A6FM58_9PEZI</name>
<evidence type="ECO:0008006" key="3">
    <source>
        <dbReference type="Google" id="ProtNLM"/>
    </source>
</evidence>